<dbReference type="Proteomes" id="UP000005238">
    <property type="component" value="Unassembled WGS sequence"/>
</dbReference>
<feature type="region of interest" description="Disordered" evidence="1">
    <location>
        <begin position="237"/>
        <end position="361"/>
    </location>
</feature>
<keyword evidence="3" id="KW-1185">Reference proteome</keyword>
<sequence>MDVSLPSYEAAMRDAREYLRRRDLSSQDEVPLYFAWERLYAAANANLSTDFFHETSAERRARQQARLSPRRGLPPQLFTSFDKVNRRSAQASAFLRSDSSSDVAIEMMARRYRREAEKLRSSREKLGVGALESAGKRLKKEKRRHKSPELEVEELLEAFEHSQVLPEDKVRASAMARGKFGLARSKTDELGADLTATKAAELRKSSFSKHNPAITPSLSNVAGVAAFAARVTDWRMPSDIDATSPSSRLLKKKGMSTSAKRLGGASELRGSAPVEDGEGDMTFDTSLGSSGFEEDSVESELSLETGTSSAAQMSRRRTQQDEAVGSKATANQEQKGSKRGAPGKKLADPSTATANTDTNSTTAQQHLAEDYDALANASNFQQKLVQLSHAVGDMQVKIQGKQIEVTFKGALGDTGNADAKEREALASAMNSAESTQPSVAQKLFDTTRSGTVEGGGRNDEGDDRDDEGDAVEEQAGSAEQLMEAGIPAKASQMLPRKQSSVRFADMESRDHSDGGDRQSERKQTSEQHEQGSTFASSVLGAQRDNPPRIPSSTHSSGRQSTVTRSTIETELVRDEEFREEANTNEELKDQRSSSKLMKPRETEGKSVLALPRNGSILTKFSASKVPTHPGAIWLRLPQRKEIPVQMYLVTVLILRVLAHRT</sequence>
<dbReference type="InParanoid" id="H3GVB6"/>
<evidence type="ECO:0000313" key="3">
    <source>
        <dbReference type="Proteomes" id="UP000005238"/>
    </source>
</evidence>
<evidence type="ECO:0000313" key="2">
    <source>
        <dbReference type="EnsemblProtists" id="Phyra81259"/>
    </source>
</evidence>
<feature type="region of interest" description="Disordered" evidence="1">
    <location>
        <begin position="427"/>
        <end position="605"/>
    </location>
</feature>
<dbReference type="EMBL" id="DS566055">
    <property type="status" value="NOT_ANNOTATED_CDS"/>
    <property type="molecule type" value="Genomic_DNA"/>
</dbReference>
<reference evidence="3" key="1">
    <citation type="journal article" date="2006" name="Science">
        <title>Phytophthora genome sequences uncover evolutionary origins and mechanisms of pathogenesis.</title>
        <authorList>
            <person name="Tyler B.M."/>
            <person name="Tripathy S."/>
            <person name="Zhang X."/>
            <person name="Dehal P."/>
            <person name="Jiang R.H."/>
            <person name="Aerts A."/>
            <person name="Arredondo F.D."/>
            <person name="Baxter L."/>
            <person name="Bensasson D."/>
            <person name="Beynon J.L."/>
            <person name="Chapman J."/>
            <person name="Damasceno C.M."/>
            <person name="Dorrance A.E."/>
            <person name="Dou D."/>
            <person name="Dickerman A.W."/>
            <person name="Dubchak I.L."/>
            <person name="Garbelotto M."/>
            <person name="Gijzen M."/>
            <person name="Gordon S.G."/>
            <person name="Govers F."/>
            <person name="Grunwald N.J."/>
            <person name="Huang W."/>
            <person name="Ivors K.L."/>
            <person name="Jones R.W."/>
            <person name="Kamoun S."/>
            <person name="Krampis K."/>
            <person name="Lamour K.H."/>
            <person name="Lee M.K."/>
            <person name="McDonald W.H."/>
            <person name="Medina M."/>
            <person name="Meijer H.J."/>
            <person name="Nordberg E.K."/>
            <person name="Maclean D.J."/>
            <person name="Ospina-Giraldo M.D."/>
            <person name="Morris P.F."/>
            <person name="Phuntumart V."/>
            <person name="Putnam N.H."/>
            <person name="Rash S."/>
            <person name="Rose J.K."/>
            <person name="Sakihama Y."/>
            <person name="Salamov A.A."/>
            <person name="Savidor A."/>
            <person name="Scheuring C.F."/>
            <person name="Smith B.M."/>
            <person name="Sobral B.W."/>
            <person name="Terry A."/>
            <person name="Torto-Alalibo T.A."/>
            <person name="Win J."/>
            <person name="Xu Z."/>
            <person name="Zhang H."/>
            <person name="Grigoriev I.V."/>
            <person name="Rokhsar D.S."/>
            <person name="Boore J.L."/>
        </authorList>
    </citation>
    <scope>NUCLEOTIDE SEQUENCE [LARGE SCALE GENOMIC DNA]</scope>
    <source>
        <strain evidence="3">Pr102</strain>
    </source>
</reference>
<dbReference type="RefSeq" id="XP_067739339.1">
    <property type="nucleotide sequence ID" value="XM_067883051.1"/>
</dbReference>
<feature type="compositionally biased region" description="Basic and acidic residues" evidence="1">
    <location>
        <begin position="570"/>
        <end position="604"/>
    </location>
</feature>
<organism evidence="2 3">
    <name type="scientific">Phytophthora ramorum</name>
    <name type="common">Sudden oak death agent</name>
    <dbReference type="NCBI Taxonomy" id="164328"/>
    <lineage>
        <taxon>Eukaryota</taxon>
        <taxon>Sar</taxon>
        <taxon>Stramenopiles</taxon>
        <taxon>Oomycota</taxon>
        <taxon>Peronosporomycetes</taxon>
        <taxon>Peronosporales</taxon>
        <taxon>Peronosporaceae</taxon>
        <taxon>Phytophthora</taxon>
    </lineage>
</organism>
<accession>H3GVB6</accession>
<dbReference type="VEuPathDB" id="FungiDB:KRP23_12431"/>
<reference evidence="2" key="2">
    <citation type="submission" date="2015-06" db="UniProtKB">
        <authorList>
            <consortium name="EnsemblProtists"/>
        </authorList>
    </citation>
    <scope>IDENTIFICATION</scope>
    <source>
        <strain evidence="2">Pr102</strain>
    </source>
</reference>
<dbReference type="STRING" id="164328.H3GVB6"/>
<dbReference type="GeneID" id="94218827"/>
<protein>
    <submittedName>
        <fullName evidence="2">Uncharacterized protein</fullName>
    </submittedName>
</protein>
<dbReference type="eggNOG" id="ENOG502SUG6">
    <property type="taxonomic scope" value="Eukaryota"/>
</dbReference>
<name>H3GVB6_PHYRM</name>
<dbReference type="EnsemblProtists" id="Phyra81259">
    <property type="protein sequence ID" value="Phyra81259"/>
    <property type="gene ID" value="Phyra81259"/>
</dbReference>
<feature type="compositionally biased region" description="Polar residues" evidence="1">
    <location>
        <begin position="550"/>
        <end position="568"/>
    </location>
</feature>
<dbReference type="AlphaFoldDB" id="H3GVB6"/>
<dbReference type="OrthoDB" id="168506at2759"/>
<feature type="compositionally biased region" description="Low complexity" evidence="1">
    <location>
        <begin position="299"/>
        <end position="309"/>
    </location>
</feature>
<proteinExistence type="predicted"/>
<feature type="compositionally biased region" description="Acidic residues" evidence="1">
    <location>
        <begin position="460"/>
        <end position="472"/>
    </location>
</feature>
<feature type="compositionally biased region" description="Basic and acidic residues" evidence="1">
    <location>
        <begin position="504"/>
        <end position="529"/>
    </location>
</feature>
<dbReference type="HOGENOM" id="CLU_415333_0_0_1"/>
<evidence type="ECO:0000256" key="1">
    <source>
        <dbReference type="SAM" id="MobiDB-lite"/>
    </source>
</evidence>
<feature type="compositionally biased region" description="Polar residues" evidence="1">
    <location>
        <begin position="428"/>
        <end position="450"/>
    </location>
</feature>
<feature type="compositionally biased region" description="Low complexity" evidence="1">
    <location>
        <begin position="348"/>
        <end position="361"/>
    </location>
</feature>
<dbReference type="VEuPathDB" id="FungiDB:KRP22_13076"/>